<proteinExistence type="inferred from homology"/>
<keyword evidence="2" id="KW-0689">Ribosomal protein</keyword>
<dbReference type="GO" id="GO:0005840">
    <property type="term" value="C:ribosome"/>
    <property type="evidence" value="ECO:0007669"/>
    <property type="project" value="UniProtKB-KW"/>
</dbReference>
<dbReference type="CTD" id="51073"/>
<feature type="region of interest" description="Disordered" evidence="5">
    <location>
        <begin position="126"/>
        <end position="148"/>
    </location>
</feature>
<keyword evidence="3" id="KW-0687">Ribonucleoprotein</keyword>
<evidence type="ECO:0000313" key="7">
    <source>
        <dbReference type="Proteomes" id="UP000594260"/>
    </source>
</evidence>
<feature type="region of interest" description="Disordered" evidence="5">
    <location>
        <begin position="28"/>
        <end position="47"/>
    </location>
</feature>
<dbReference type="Gene3D" id="3.40.1370.10">
    <property type="match status" value="2"/>
</dbReference>
<dbReference type="GO" id="GO:0006412">
    <property type="term" value="P:translation"/>
    <property type="evidence" value="ECO:0007669"/>
    <property type="project" value="InterPro"/>
</dbReference>
<dbReference type="GO" id="GO:0003735">
    <property type="term" value="F:structural constituent of ribosome"/>
    <property type="evidence" value="ECO:0007669"/>
    <property type="project" value="InterPro"/>
</dbReference>
<dbReference type="GeneID" id="111254535"/>
<evidence type="ECO:0000256" key="1">
    <source>
        <dbReference type="ARBA" id="ARBA00010528"/>
    </source>
</evidence>
<dbReference type="InterPro" id="IPR023574">
    <property type="entry name" value="Ribosomal_uL4_dom_sf"/>
</dbReference>
<dbReference type="SUPFAM" id="SSF52166">
    <property type="entry name" value="Ribosomal protein L4"/>
    <property type="match status" value="1"/>
</dbReference>
<evidence type="ECO:0000256" key="5">
    <source>
        <dbReference type="SAM" id="MobiDB-lite"/>
    </source>
</evidence>
<dbReference type="PANTHER" id="PTHR10746:SF6">
    <property type="entry name" value="LARGE RIBOSOMAL SUBUNIT PROTEIN UL4M"/>
    <property type="match status" value="1"/>
</dbReference>
<evidence type="ECO:0000256" key="3">
    <source>
        <dbReference type="ARBA" id="ARBA00023274"/>
    </source>
</evidence>
<reference evidence="6" key="1">
    <citation type="submission" date="2021-01" db="UniProtKB">
        <authorList>
            <consortium name="EnsemblMetazoa"/>
        </authorList>
    </citation>
    <scope>IDENTIFICATION</scope>
</reference>
<dbReference type="Proteomes" id="UP000594260">
    <property type="component" value="Unplaced"/>
</dbReference>
<dbReference type="RefSeq" id="XP_022671215.1">
    <property type="nucleotide sequence ID" value="XM_022815480.1"/>
</dbReference>
<organism evidence="6 7">
    <name type="scientific">Varroa destructor</name>
    <name type="common">Honeybee mite</name>
    <dbReference type="NCBI Taxonomy" id="109461"/>
    <lineage>
        <taxon>Eukaryota</taxon>
        <taxon>Metazoa</taxon>
        <taxon>Ecdysozoa</taxon>
        <taxon>Arthropoda</taxon>
        <taxon>Chelicerata</taxon>
        <taxon>Arachnida</taxon>
        <taxon>Acari</taxon>
        <taxon>Parasitiformes</taxon>
        <taxon>Mesostigmata</taxon>
        <taxon>Gamasina</taxon>
        <taxon>Dermanyssoidea</taxon>
        <taxon>Varroidae</taxon>
        <taxon>Varroa</taxon>
    </lineage>
</organism>
<dbReference type="InterPro" id="IPR002136">
    <property type="entry name" value="Ribosomal_uL4"/>
</dbReference>
<dbReference type="InterPro" id="IPR013005">
    <property type="entry name" value="Ribosomal_uL4-like"/>
</dbReference>
<accession>A0A7M7KSW2</accession>
<keyword evidence="7" id="KW-1185">Reference proteome</keyword>
<dbReference type="PANTHER" id="PTHR10746">
    <property type="entry name" value="50S RIBOSOMAL PROTEIN L4"/>
    <property type="match status" value="1"/>
</dbReference>
<feature type="compositionally biased region" description="Basic and acidic residues" evidence="5">
    <location>
        <begin position="28"/>
        <end position="39"/>
    </location>
</feature>
<sequence length="273" mass="30873">MATLVRATIARCKNAILRPLAASRRFSTDSKASGDDKEQTSISSTDQQFTYSSLTDCSQIPLYHEPLEAWVETLDGKDPYTTKRGAVSLHPEVFGAFPRIDILHWNLYWQKMYKVVDWSFAMTKQEKRGGGRKPWPQKGTGRARHGSIRSPLWHNGGRALGPRFLEELCDSRGWGPSVLFVHESDFAPRNITVATDMIGHMNIMPVQGLNVYSMLKHETLVLSLKSAQLIQERLLFHLSRPDDWRANGKKVRPIINRPAPPKPLEFLAPSVTL</sequence>
<evidence type="ECO:0000256" key="2">
    <source>
        <dbReference type="ARBA" id="ARBA00022980"/>
    </source>
</evidence>
<comment type="similarity">
    <text evidence="1">Belongs to the universal ribosomal protein uL4 family.</text>
</comment>
<evidence type="ECO:0000256" key="4">
    <source>
        <dbReference type="ARBA" id="ARBA00040565"/>
    </source>
</evidence>
<evidence type="ECO:0000313" key="6">
    <source>
        <dbReference type="EnsemblMetazoa" id="XP_022671215"/>
    </source>
</evidence>
<dbReference type="AlphaFoldDB" id="A0A7M7KSW2"/>
<name>A0A7M7KSW2_VARDE</name>
<dbReference type="EnsemblMetazoa" id="XM_022815480">
    <property type="protein sequence ID" value="XP_022671215"/>
    <property type="gene ID" value="LOC111254535"/>
</dbReference>
<dbReference type="GO" id="GO:1990904">
    <property type="term" value="C:ribonucleoprotein complex"/>
    <property type="evidence" value="ECO:0007669"/>
    <property type="project" value="UniProtKB-KW"/>
</dbReference>
<protein>
    <recommendedName>
        <fullName evidence="4">Large ribosomal subunit protein uL4m</fullName>
    </recommendedName>
</protein>
<dbReference type="Pfam" id="PF00573">
    <property type="entry name" value="Ribosomal_L4"/>
    <property type="match status" value="1"/>
</dbReference>